<dbReference type="SMART" id="SM00856">
    <property type="entry name" value="PMEI"/>
    <property type="match status" value="1"/>
</dbReference>
<keyword evidence="1 4" id="KW-0732">Signal</keyword>
<dbReference type="EnsemblPlants" id="KEH32349">
    <property type="protein sequence ID" value="KEH32349"/>
    <property type="gene ID" value="MTR_4g122712"/>
</dbReference>
<evidence type="ECO:0000313" key="6">
    <source>
        <dbReference type="EMBL" id="KEH32349.1"/>
    </source>
</evidence>
<sequence>MKRTSTFVSFLLLSCCSFLQLTQSSTNDLVDDICKKSPNLGECRAIVLSNPQATKYDIVAKMVNDILARATKRLIYAQRFAIETKDIELRQKFVSCAKTYGSLVDYYIRSIIDFTNQKRYELVGEKLIFIKGEIGRCNRQIKNSTGRGSISLSALNKKLQRFIDIAVAIVKQL</sequence>
<reference evidence="7" key="3">
    <citation type="submission" date="2015-04" db="UniProtKB">
        <authorList>
            <consortium name="EnsemblPlants"/>
        </authorList>
    </citation>
    <scope>IDENTIFICATION</scope>
    <source>
        <strain evidence="7">cv. Jemalong A17</strain>
    </source>
</reference>
<evidence type="ECO:0000256" key="3">
    <source>
        <dbReference type="ARBA" id="ARBA00038471"/>
    </source>
</evidence>
<dbReference type="InterPro" id="IPR034087">
    <property type="entry name" value="C/VIF1"/>
</dbReference>
<dbReference type="EMBL" id="CM001220">
    <property type="protein sequence ID" value="KEH32349.1"/>
    <property type="molecule type" value="Genomic_DNA"/>
</dbReference>
<keyword evidence="2" id="KW-1015">Disulfide bond</keyword>
<dbReference type="GO" id="GO:0004857">
    <property type="term" value="F:enzyme inhibitor activity"/>
    <property type="evidence" value="ECO:0007669"/>
    <property type="project" value="InterPro"/>
</dbReference>
<dbReference type="InterPro" id="IPR052421">
    <property type="entry name" value="PCW_Enzyme_Inhibitor"/>
</dbReference>
<dbReference type="Proteomes" id="UP000002051">
    <property type="component" value="Chromosome 4"/>
</dbReference>
<gene>
    <name evidence="6" type="ordered locus">MTR_4g122712</name>
</gene>
<name>A0A072URE0_MEDTR</name>
<dbReference type="AlphaFoldDB" id="A0A072URE0"/>
<dbReference type="InterPro" id="IPR035513">
    <property type="entry name" value="Invertase/methylesterase_inhib"/>
</dbReference>
<evidence type="ECO:0000259" key="5">
    <source>
        <dbReference type="SMART" id="SM00856"/>
    </source>
</evidence>
<dbReference type="Gene3D" id="1.20.140.40">
    <property type="entry name" value="Invertase/pectin methylesterase inhibitor family protein"/>
    <property type="match status" value="1"/>
</dbReference>
<proteinExistence type="inferred from homology"/>
<dbReference type="NCBIfam" id="TIGR01614">
    <property type="entry name" value="PME_inhib"/>
    <property type="match status" value="1"/>
</dbReference>
<evidence type="ECO:0000256" key="4">
    <source>
        <dbReference type="SAM" id="SignalP"/>
    </source>
</evidence>
<evidence type="ECO:0000313" key="7">
    <source>
        <dbReference type="EnsemblPlants" id="KEH32349"/>
    </source>
</evidence>
<reference evidence="6 8" key="2">
    <citation type="journal article" date="2014" name="BMC Genomics">
        <title>An improved genome release (version Mt4.0) for the model legume Medicago truncatula.</title>
        <authorList>
            <person name="Tang H."/>
            <person name="Krishnakumar V."/>
            <person name="Bidwell S."/>
            <person name="Rosen B."/>
            <person name="Chan A."/>
            <person name="Zhou S."/>
            <person name="Gentzbittel L."/>
            <person name="Childs K.L."/>
            <person name="Yandell M."/>
            <person name="Gundlach H."/>
            <person name="Mayer K.F."/>
            <person name="Schwartz D.C."/>
            <person name="Town C.D."/>
        </authorList>
    </citation>
    <scope>GENOME REANNOTATION</scope>
    <source>
        <strain evidence="6">A17</strain>
        <strain evidence="7 8">cv. Jemalong A17</strain>
    </source>
</reference>
<dbReference type="PANTHER" id="PTHR36710">
    <property type="entry name" value="PECTINESTERASE INHIBITOR-LIKE"/>
    <property type="match status" value="1"/>
</dbReference>
<evidence type="ECO:0000256" key="1">
    <source>
        <dbReference type="ARBA" id="ARBA00022729"/>
    </source>
</evidence>
<evidence type="ECO:0000313" key="8">
    <source>
        <dbReference type="Proteomes" id="UP000002051"/>
    </source>
</evidence>
<feature type="signal peptide" evidence="4">
    <location>
        <begin position="1"/>
        <end position="24"/>
    </location>
</feature>
<dbReference type="PANTHER" id="PTHR36710:SF18">
    <property type="entry name" value="PECTINESTERASE INHIBITOR 5-RELATED"/>
    <property type="match status" value="1"/>
</dbReference>
<dbReference type="SUPFAM" id="SSF101148">
    <property type="entry name" value="Plant invertase/pectin methylesterase inhibitor"/>
    <property type="match status" value="1"/>
</dbReference>
<comment type="similarity">
    <text evidence="3">Belongs to the PMEI family.</text>
</comment>
<dbReference type="InterPro" id="IPR006501">
    <property type="entry name" value="Pectinesterase_inhib_dom"/>
</dbReference>
<feature type="chain" id="PRO_5014499928" evidence="4">
    <location>
        <begin position="25"/>
        <end position="173"/>
    </location>
</feature>
<accession>A0A072URE0</accession>
<protein>
    <submittedName>
        <fullName evidence="6">Plant invertase/pectin methylesterase inhibitor</fullName>
    </submittedName>
</protein>
<feature type="domain" description="Pectinesterase inhibitor" evidence="5">
    <location>
        <begin position="25"/>
        <end position="169"/>
    </location>
</feature>
<dbReference type="HOGENOM" id="CLU_033761_5_0_1"/>
<reference evidence="6 8" key="1">
    <citation type="journal article" date="2011" name="Nature">
        <title>The Medicago genome provides insight into the evolution of rhizobial symbioses.</title>
        <authorList>
            <person name="Young N.D."/>
            <person name="Debelle F."/>
            <person name="Oldroyd G.E."/>
            <person name="Geurts R."/>
            <person name="Cannon S.B."/>
            <person name="Udvardi M.K."/>
            <person name="Benedito V.A."/>
            <person name="Mayer K.F."/>
            <person name="Gouzy J."/>
            <person name="Schoof H."/>
            <person name="Van de Peer Y."/>
            <person name="Proost S."/>
            <person name="Cook D.R."/>
            <person name="Meyers B.C."/>
            <person name="Spannagl M."/>
            <person name="Cheung F."/>
            <person name="De Mita S."/>
            <person name="Krishnakumar V."/>
            <person name="Gundlach H."/>
            <person name="Zhou S."/>
            <person name="Mudge J."/>
            <person name="Bharti A.K."/>
            <person name="Murray J.D."/>
            <person name="Naoumkina M.A."/>
            <person name="Rosen B."/>
            <person name="Silverstein K.A."/>
            <person name="Tang H."/>
            <person name="Rombauts S."/>
            <person name="Zhao P.X."/>
            <person name="Zhou P."/>
            <person name="Barbe V."/>
            <person name="Bardou P."/>
            <person name="Bechner M."/>
            <person name="Bellec A."/>
            <person name="Berger A."/>
            <person name="Berges H."/>
            <person name="Bidwell S."/>
            <person name="Bisseling T."/>
            <person name="Choisne N."/>
            <person name="Couloux A."/>
            <person name="Denny R."/>
            <person name="Deshpande S."/>
            <person name="Dai X."/>
            <person name="Doyle J.J."/>
            <person name="Dudez A.M."/>
            <person name="Farmer A.D."/>
            <person name="Fouteau S."/>
            <person name="Franken C."/>
            <person name="Gibelin C."/>
            <person name="Gish J."/>
            <person name="Goldstein S."/>
            <person name="Gonzalez A.J."/>
            <person name="Green P.J."/>
            <person name="Hallab A."/>
            <person name="Hartog M."/>
            <person name="Hua A."/>
            <person name="Humphray S.J."/>
            <person name="Jeong D.H."/>
            <person name="Jing Y."/>
            <person name="Jocker A."/>
            <person name="Kenton S.M."/>
            <person name="Kim D.J."/>
            <person name="Klee K."/>
            <person name="Lai H."/>
            <person name="Lang C."/>
            <person name="Lin S."/>
            <person name="Macmil S.L."/>
            <person name="Magdelenat G."/>
            <person name="Matthews L."/>
            <person name="McCorrison J."/>
            <person name="Monaghan E.L."/>
            <person name="Mun J.H."/>
            <person name="Najar F.Z."/>
            <person name="Nicholson C."/>
            <person name="Noirot C."/>
            <person name="O'Bleness M."/>
            <person name="Paule C.R."/>
            <person name="Poulain J."/>
            <person name="Prion F."/>
            <person name="Qin B."/>
            <person name="Qu C."/>
            <person name="Retzel E.F."/>
            <person name="Riddle C."/>
            <person name="Sallet E."/>
            <person name="Samain S."/>
            <person name="Samson N."/>
            <person name="Sanders I."/>
            <person name="Saurat O."/>
            <person name="Scarpelli C."/>
            <person name="Schiex T."/>
            <person name="Segurens B."/>
            <person name="Severin A.J."/>
            <person name="Sherrier D.J."/>
            <person name="Shi R."/>
            <person name="Sims S."/>
            <person name="Singer S.R."/>
            <person name="Sinharoy S."/>
            <person name="Sterck L."/>
            <person name="Viollet A."/>
            <person name="Wang B.B."/>
            <person name="Wang K."/>
            <person name="Wang M."/>
            <person name="Wang X."/>
            <person name="Warfsmann J."/>
            <person name="Weissenbach J."/>
            <person name="White D.D."/>
            <person name="White J.D."/>
            <person name="Wiley G.B."/>
            <person name="Wincker P."/>
            <person name="Xing Y."/>
            <person name="Yang L."/>
            <person name="Yao Z."/>
            <person name="Ying F."/>
            <person name="Zhai J."/>
            <person name="Zhou L."/>
            <person name="Zuber A."/>
            <person name="Denarie J."/>
            <person name="Dixon R.A."/>
            <person name="May G.D."/>
            <person name="Schwartz D.C."/>
            <person name="Rogers J."/>
            <person name="Quetier F."/>
            <person name="Town C.D."/>
            <person name="Roe B.A."/>
        </authorList>
    </citation>
    <scope>NUCLEOTIDE SEQUENCE [LARGE SCALE GENOMIC DNA]</scope>
    <source>
        <strain evidence="6">A17</strain>
        <strain evidence="7 8">cv. Jemalong A17</strain>
    </source>
</reference>
<dbReference type="CDD" id="cd15796">
    <property type="entry name" value="CIF_like"/>
    <property type="match status" value="1"/>
</dbReference>
<dbReference type="PROSITE" id="PS51257">
    <property type="entry name" value="PROKAR_LIPOPROTEIN"/>
    <property type="match status" value="1"/>
</dbReference>
<evidence type="ECO:0000256" key="2">
    <source>
        <dbReference type="ARBA" id="ARBA00023157"/>
    </source>
</evidence>
<keyword evidence="8" id="KW-1185">Reference proteome</keyword>
<organism evidence="6 8">
    <name type="scientific">Medicago truncatula</name>
    <name type="common">Barrel medic</name>
    <name type="synonym">Medicago tribuloides</name>
    <dbReference type="NCBI Taxonomy" id="3880"/>
    <lineage>
        <taxon>Eukaryota</taxon>
        <taxon>Viridiplantae</taxon>
        <taxon>Streptophyta</taxon>
        <taxon>Embryophyta</taxon>
        <taxon>Tracheophyta</taxon>
        <taxon>Spermatophyta</taxon>
        <taxon>Magnoliopsida</taxon>
        <taxon>eudicotyledons</taxon>
        <taxon>Gunneridae</taxon>
        <taxon>Pentapetalae</taxon>
        <taxon>rosids</taxon>
        <taxon>fabids</taxon>
        <taxon>Fabales</taxon>
        <taxon>Fabaceae</taxon>
        <taxon>Papilionoideae</taxon>
        <taxon>50 kb inversion clade</taxon>
        <taxon>NPAAA clade</taxon>
        <taxon>Hologalegina</taxon>
        <taxon>IRL clade</taxon>
        <taxon>Trifolieae</taxon>
        <taxon>Medicago</taxon>
    </lineage>
</organism>